<evidence type="ECO:0000256" key="2">
    <source>
        <dbReference type="ARBA" id="ARBA00023125"/>
    </source>
</evidence>
<dbReference type="InterPro" id="IPR001647">
    <property type="entry name" value="HTH_TetR"/>
</dbReference>
<keyword evidence="7" id="KW-1185">Reference proteome</keyword>
<dbReference type="OrthoDB" id="6430772at2"/>
<dbReference type="PRINTS" id="PR00455">
    <property type="entry name" value="HTHTETR"/>
</dbReference>
<dbReference type="PANTHER" id="PTHR30055:SF234">
    <property type="entry name" value="HTH-TYPE TRANSCRIPTIONAL REGULATOR BETI"/>
    <property type="match status" value="1"/>
</dbReference>
<dbReference type="RefSeq" id="WP_052515136.1">
    <property type="nucleotide sequence ID" value="NZ_AZAC01000015.1"/>
</dbReference>
<dbReference type="STRING" id="1429043.X474_13375"/>
<dbReference type="Proteomes" id="UP000032233">
    <property type="component" value="Unassembled WGS sequence"/>
</dbReference>
<reference evidence="6 7" key="1">
    <citation type="submission" date="2013-11" db="EMBL/GenBank/DDBJ databases">
        <title>Metagenomic analysis of a methanogenic consortium involved in long chain n-alkane degradation.</title>
        <authorList>
            <person name="Davidova I.A."/>
            <person name="Callaghan A.V."/>
            <person name="Wawrik B."/>
            <person name="Pruitt S."/>
            <person name="Marks C."/>
            <person name="Duncan K.E."/>
            <person name="Suflita J.M."/>
        </authorList>
    </citation>
    <scope>NUCLEOTIDE SEQUENCE [LARGE SCALE GENOMIC DNA]</scope>
    <source>
        <strain evidence="6 7">SPR</strain>
    </source>
</reference>
<name>A0A0D2JV85_9BACT</name>
<dbReference type="EMBL" id="AZAC01000015">
    <property type="protein sequence ID" value="KIX13470.1"/>
    <property type="molecule type" value="Genomic_DNA"/>
</dbReference>
<dbReference type="InParanoid" id="A0A0D2JV85"/>
<evidence type="ECO:0000313" key="6">
    <source>
        <dbReference type="EMBL" id="KIX13470.1"/>
    </source>
</evidence>
<dbReference type="InterPro" id="IPR009057">
    <property type="entry name" value="Homeodomain-like_sf"/>
</dbReference>
<dbReference type="PANTHER" id="PTHR30055">
    <property type="entry name" value="HTH-TYPE TRANSCRIPTIONAL REGULATOR RUTR"/>
    <property type="match status" value="1"/>
</dbReference>
<protein>
    <recommendedName>
        <fullName evidence="5">HTH tetR-type domain-containing protein</fullName>
    </recommendedName>
</protein>
<comment type="caution">
    <text evidence="6">The sequence shown here is derived from an EMBL/GenBank/DDBJ whole genome shotgun (WGS) entry which is preliminary data.</text>
</comment>
<dbReference type="GO" id="GO:0000976">
    <property type="term" value="F:transcription cis-regulatory region binding"/>
    <property type="evidence" value="ECO:0007669"/>
    <property type="project" value="TreeGrafter"/>
</dbReference>
<dbReference type="InterPro" id="IPR050109">
    <property type="entry name" value="HTH-type_TetR-like_transc_reg"/>
</dbReference>
<organism evidence="6 7">
    <name type="scientific">Dethiosulfatarculus sandiegensis</name>
    <dbReference type="NCBI Taxonomy" id="1429043"/>
    <lineage>
        <taxon>Bacteria</taxon>
        <taxon>Pseudomonadati</taxon>
        <taxon>Thermodesulfobacteriota</taxon>
        <taxon>Desulfarculia</taxon>
        <taxon>Desulfarculales</taxon>
        <taxon>Desulfarculaceae</taxon>
        <taxon>Dethiosulfatarculus</taxon>
    </lineage>
</organism>
<evidence type="ECO:0000256" key="1">
    <source>
        <dbReference type="ARBA" id="ARBA00023015"/>
    </source>
</evidence>
<dbReference type="PROSITE" id="PS50977">
    <property type="entry name" value="HTH_TETR_2"/>
    <property type="match status" value="1"/>
</dbReference>
<dbReference type="Pfam" id="PF00440">
    <property type="entry name" value="TetR_N"/>
    <property type="match status" value="1"/>
</dbReference>
<keyword evidence="1" id="KW-0805">Transcription regulation</keyword>
<dbReference type="GO" id="GO:0003700">
    <property type="term" value="F:DNA-binding transcription factor activity"/>
    <property type="evidence" value="ECO:0007669"/>
    <property type="project" value="TreeGrafter"/>
</dbReference>
<evidence type="ECO:0000259" key="5">
    <source>
        <dbReference type="PROSITE" id="PS50977"/>
    </source>
</evidence>
<gene>
    <name evidence="6" type="ORF">X474_13375</name>
</gene>
<keyword evidence="2 4" id="KW-0238">DNA-binding</keyword>
<feature type="domain" description="HTH tetR-type" evidence="5">
    <location>
        <begin position="15"/>
        <end position="75"/>
    </location>
</feature>
<sequence length="204" mass="22795">MSNVMPTTRRDKKRKQTTRALLDEGLKLMAERGIHTCKVEEITRAAGVGKGTFFNYFSSKESFTARLVDETLDDLARRVKPVAMSPTDAESLVAGVSAVHLRYFQLRPHASALITQALSLEEQPGREVVARLTEHIDMISEIISPALESFNWPEDRVKELSLMIISISCGFFWFGAHLNLGHDTPFHLLDRLGRVLAKGLSSQS</sequence>
<dbReference type="AlphaFoldDB" id="A0A0D2JV85"/>
<evidence type="ECO:0000256" key="4">
    <source>
        <dbReference type="PROSITE-ProRule" id="PRU00335"/>
    </source>
</evidence>
<dbReference type="SUPFAM" id="SSF46689">
    <property type="entry name" value="Homeodomain-like"/>
    <property type="match status" value="1"/>
</dbReference>
<keyword evidence="3" id="KW-0804">Transcription</keyword>
<evidence type="ECO:0000313" key="7">
    <source>
        <dbReference type="Proteomes" id="UP000032233"/>
    </source>
</evidence>
<evidence type="ECO:0000256" key="3">
    <source>
        <dbReference type="ARBA" id="ARBA00023163"/>
    </source>
</evidence>
<feature type="DNA-binding region" description="H-T-H motif" evidence="4">
    <location>
        <begin position="38"/>
        <end position="57"/>
    </location>
</feature>
<dbReference type="Gene3D" id="1.10.357.10">
    <property type="entry name" value="Tetracycline Repressor, domain 2"/>
    <property type="match status" value="1"/>
</dbReference>
<proteinExistence type="predicted"/>
<accession>A0A0D2JV85</accession>